<dbReference type="VEuPathDB" id="FungiDB:C7M61_002267"/>
<feature type="repeat" description="Solcar" evidence="9">
    <location>
        <begin position="15"/>
        <end position="103"/>
    </location>
</feature>
<keyword evidence="5" id="KW-0999">Mitochondrion inner membrane</keyword>
<dbReference type="Proteomes" id="UP000241107">
    <property type="component" value="Unassembled WGS sequence"/>
</dbReference>
<evidence type="ECO:0000256" key="6">
    <source>
        <dbReference type="ARBA" id="ARBA00022989"/>
    </source>
</evidence>
<dbReference type="GeneID" id="36565656"/>
<evidence type="ECO:0000256" key="4">
    <source>
        <dbReference type="ARBA" id="ARBA00022737"/>
    </source>
</evidence>
<dbReference type="PROSITE" id="PS50920">
    <property type="entry name" value="SOLCAR"/>
    <property type="match status" value="3"/>
</dbReference>
<keyword evidence="3 9" id="KW-0812">Transmembrane</keyword>
<dbReference type="PRINTS" id="PR00926">
    <property type="entry name" value="MITOCARRIER"/>
</dbReference>
<feature type="transmembrane region" description="Helical" evidence="11">
    <location>
        <begin position="181"/>
        <end position="204"/>
    </location>
</feature>
<feature type="repeat" description="Solcar" evidence="9">
    <location>
        <begin position="219"/>
        <end position="310"/>
    </location>
</feature>
<keyword evidence="2 10" id="KW-0813">Transport</keyword>
<dbReference type="EMBL" id="PYFQ01000004">
    <property type="protein sequence ID" value="PSK38961.1"/>
    <property type="molecule type" value="Genomic_DNA"/>
</dbReference>
<keyword evidence="6 11" id="KW-1133">Transmembrane helix</keyword>
<dbReference type="STRING" id="418784.A0A2P7YSL2"/>
<keyword evidence="4" id="KW-0677">Repeat</keyword>
<keyword evidence="7" id="KW-0496">Mitochondrion</keyword>
<dbReference type="GO" id="GO:0046964">
    <property type="term" value="F:3'-phosphoadenosine 5'-phosphosulfate transmembrane transporter activity"/>
    <property type="evidence" value="ECO:0007669"/>
    <property type="project" value="EnsemblFungi"/>
</dbReference>
<dbReference type="Pfam" id="PF00153">
    <property type="entry name" value="Mito_carr"/>
    <property type="match status" value="3"/>
</dbReference>
<feature type="transmembrane region" description="Helical" evidence="11">
    <location>
        <begin position="225"/>
        <end position="242"/>
    </location>
</feature>
<sequence>MLLDAYERCKSFIKIELNASLLAGGVAGAISRTLVSPFERAKILLQLQGPEAQHAYKGMFPTIWKMYKDEGWRGWFRGNTLNCVRIFPYSAVQFAVFEECKLLLLKYKPPGLTLTETDRLIAGSAGGIASVAATYPLDLVRARITIQTASLNKLNKGRLVKAPGVWDTLKDVYRNEGGFLALYKGIVPTTLGVAPYVAINFALYEHLRDKMDDSKRDFSNPLWKLGAGAFSSFVGGLLIYPLDLLRKRYQVASMAGGELGFQYRSVTHALVSIFKNEGFFGAYKGLTANLYKIVPSMAVSWLCYDTLKMHIARAAQILLNQAKKNARPSVPVPVEMYPLFAACGVAVVSLGYFTYRHFAYDQQLRLWKNPNLSRVDEVLNKAAEEEKKNKSDE</sequence>
<dbReference type="GO" id="GO:1902557">
    <property type="term" value="F:5'-adenylyl sulfate transmembrane transporter activity"/>
    <property type="evidence" value="ECO:0007669"/>
    <property type="project" value="EnsemblFungi"/>
</dbReference>
<proteinExistence type="inferred from homology"/>
<gene>
    <name evidence="12" type="ORF">C7M61_002267</name>
</gene>
<protein>
    <recommendedName>
        <fullName evidence="14">Mitochondrial thiamine pyrophosphate carrier 1</fullName>
    </recommendedName>
</protein>
<evidence type="ECO:0008006" key="14">
    <source>
        <dbReference type="Google" id="ProtNLM"/>
    </source>
</evidence>
<keyword evidence="8 9" id="KW-0472">Membrane</keyword>
<evidence type="ECO:0000256" key="7">
    <source>
        <dbReference type="ARBA" id="ARBA00023128"/>
    </source>
</evidence>
<dbReference type="SUPFAM" id="SSF103506">
    <property type="entry name" value="Mitochondrial carrier"/>
    <property type="match status" value="1"/>
</dbReference>
<comment type="caution">
    <text evidence="12">The sequence shown here is derived from an EMBL/GenBank/DDBJ whole genome shotgun (WGS) entry which is preliminary data.</text>
</comment>
<evidence type="ECO:0000313" key="12">
    <source>
        <dbReference type="EMBL" id="PSK38961.1"/>
    </source>
</evidence>
<dbReference type="InterPro" id="IPR002067">
    <property type="entry name" value="MCP"/>
</dbReference>
<evidence type="ECO:0000313" key="13">
    <source>
        <dbReference type="Proteomes" id="UP000241107"/>
    </source>
</evidence>
<organism evidence="12 13">
    <name type="scientific">Candidozyma pseudohaemuli</name>
    <dbReference type="NCBI Taxonomy" id="418784"/>
    <lineage>
        <taxon>Eukaryota</taxon>
        <taxon>Fungi</taxon>
        <taxon>Dikarya</taxon>
        <taxon>Ascomycota</taxon>
        <taxon>Saccharomycotina</taxon>
        <taxon>Pichiomycetes</taxon>
        <taxon>Metschnikowiaceae</taxon>
        <taxon>Candidozyma</taxon>
    </lineage>
</organism>
<dbReference type="InterPro" id="IPR010530">
    <property type="entry name" value="B12D"/>
</dbReference>
<reference evidence="12 13" key="1">
    <citation type="submission" date="2018-03" db="EMBL/GenBank/DDBJ databases">
        <title>Candida pseudohaemulonii genome assembly and annotation.</title>
        <authorList>
            <person name="Munoz J.F."/>
            <person name="Gade L.G."/>
            <person name="Chow N.A."/>
            <person name="Litvintseva A.P."/>
            <person name="Loparev V.N."/>
            <person name="Cuomo C.A."/>
        </authorList>
    </citation>
    <scope>NUCLEOTIDE SEQUENCE [LARGE SCALE GENOMIC DNA]</scope>
    <source>
        <strain evidence="12 13">B12108</strain>
    </source>
</reference>
<feature type="transmembrane region" description="Helical" evidence="11">
    <location>
        <begin position="336"/>
        <end position="355"/>
    </location>
</feature>
<dbReference type="RefSeq" id="XP_024714147.1">
    <property type="nucleotide sequence ID" value="XM_024857648.1"/>
</dbReference>
<name>A0A2P7YSL2_9ASCO</name>
<dbReference type="InterPro" id="IPR023395">
    <property type="entry name" value="MCP_dom_sf"/>
</dbReference>
<dbReference type="AlphaFoldDB" id="A0A2P7YSL2"/>
<dbReference type="Gene3D" id="1.50.40.10">
    <property type="entry name" value="Mitochondrial carrier domain"/>
    <property type="match status" value="1"/>
</dbReference>
<dbReference type="PANTHER" id="PTHR24089">
    <property type="entry name" value="SOLUTE CARRIER FAMILY 25"/>
    <property type="match status" value="1"/>
</dbReference>
<accession>A0A2P7YSL2</accession>
<evidence type="ECO:0000256" key="10">
    <source>
        <dbReference type="RuleBase" id="RU000488"/>
    </source>
</evidence>
<evidence type="ECO:0000256" key="3">
    <source>
        <dbReference type="ARBA" id="ARBA00022692"/>
    </source>
</evidence>
<evidence type="ECO:0000256" key="1">
    <source>
        <dbReference type="ARBA" id="ARBA00004448"/>
    </source>
</evidence>
<comment type="subcellular location">
    <subcellularLocation>
        <location evidence="1">Mitochondrion inner membrane</location>
        <topology evidence="1">Multi-pass membrane protein</topology>
    </subcellularLocation>
</comment>
<evidence type="ECO:0000256" key="9">
    <source>
        <dbReference type="PROSITE-ProRule" id="PRU00282"/>
    </source>
</evidence>
<evidence type="ECO:0000256" key="2">
    <source>
        <dbReference type="ARBA" id="ARBA00022448"/>
    </source>
</evidence>
<dbReference type="Pfam" id="PF06522">
    <property type="entry name" value="B12D"/>
    <property type="match status" value="1"/>
</dbReference>
<evidence type="ECO:0000256" key="8">
    <source>
        <dbReference type="ARBA" id="ARBA00023136"/>
    </source>
</evidence>
<dbReference type="OrthoDB" id="270584at2759"/>
<keyword evidence="13" id="KW-1185">Reference proteome</keyword>
<dbReference type="InterPro" id="IPR018108">
    <property type="entry name" value="MCP_transmembrane"/>
</dbReference>
<evidence type="ECO:0000256" key="5">
    <source>
        <dbReference type="ARBA" id="ARBA00022792"/>
    </source>
</evidence>
<evidence type="ECO:0000256" key="11">
    <source>
        <dbReference type="SAM" id="Phobius"/>
    </source>
</evidence>
<dbReference type="GO" id="GO:0005743">
    <property type="term" value="C:mitochondrial inner membrane"/>
    <property type="evidence" value="ECO:0007669"/>
    <property type="project" value="UniProtKB-SubCell"/>
</dbReference>
<comment type="similarity">
    <text evidence="10">Belongs to the mitochondrial carrier (TC 2.A.29) family.</text>
</comment>
<feature type="repeat" description="Solcar" evidence="9">
    <location>
        <begin position="117"/>
        <end position="210"/>
    </location>
</feature>